<dbReference type="STRING" id="1036808.A0A0C2YU24"/>
<dbReference type="InParanoid" id="A0A0C2YU24"/>
<evidence type="ECO:0000256" key="2">
    <source>
        <dbReference type="ARBA" id="ARBA00022827"/>
    </source>
</evidence>
<dbReference type="GO" id="GO:0016491">
    <property type="term" value="F:oxidoreductase activity"/>
    <property type="evidence" value="ECO:0007669"/>
    <property type="project" value="UniProtKB-KW"/>
</dbReference>
<dbReference type="HOGENOM" id="CLU_035533_0_0_1"/>
<evidence type="ECO:0000259" key="4">
    <source>
        <dbReference type="Pfam" id="PF07992"/>
    </source>
</evidence>
<keyword evidence="6" id="KW-1185">Reference proteome</keyword>
<dbReference type="EMBL" id="KN822188">
    <property type="protein sequence ID" value="KIM53158.1"/>
    <property type="molecule type" value="Genomic_DNA"/>
</dbReference>
<reference evidence="6" key="2">
    <citation type="submission" date="2015-01" db="EMBL/GenBank/DDBJ databases">
        <title>Evolutionary Origins and Diversification of the Mycorrhizal Mutualists.</title>
        <authorList>
            <consortium name="DOE Joint Genome Institute"/>
            <consortium name="Mycorrhizal Genomics Consortium"/>
            <person name="Kohler A."/>
            <person name="Kuo A."/>
            <person name="Nagy L.G."/>
            <person name="Floudas D."/>
            <person name="Copeland A."/>
            <person name="Barry K.W."/>
            <person name="Cichocki N."/>
            <person name="Veneault-Fourrey C."/>
            <person name="LaButti K."/>
            <person name="Lindquist E.A."/>
            <person name="Lipzen A."/>
            <person name="Lundell T."/>
            <person name="Morin E."/>
            <person name="Murat C."/>
            <person name="Riley R."/>
            <person name="Ohm R."/>
            <person name="Sun H."/>
            <person name="Tunlid A."/>
            <person name="Henrissat B."/>
            <person name="Grigoriev I.V."/>
            <person name="Hibbett D.S."/>
            <person name="Martin F."/>
        </authorList>
    </citation>
    <scope>NUCLEOTIDE SEQUENCE [LARGE SCALE GENOMIC DNA]</scope>
    <source>
        <strain evidence="6">Foug A</strain>
    </source>
</reference>
<dbReference type="SUPFAM" id="SSF51905">
    <property type="entry name" value="FAD/NAD(P)-binding domain"/>
    <property type="match status" value="2"/>
</dbReference>
<evidence type="ECO:0000256" key="1">
    <source>
        <dbReference type="ARBA" id="ARBA00022630"/>
    </source>
</evidence>
<name>A0A0C2YU24_9AGAM</name>
<keyword evidence="2" id="KW-0274">FAD</keyword>
<dbReference type="Gene3D" id="3.50.50.60">
    <property type="entry name" value="FAD/NAD(P)-binding domain"/>
    <property type="match status" value="2"/>
</dbReference>
<evidence type="ECO:0000256" key="3">
    <source>
        <dbReference type="ARBA" id="ARBA00023002"/>
    </source>
</evidence>
<protein>
    <recommendedName>
        <fullName evidence="4">FAD/NAD(P)-binding domain-containing protein</fullName>
    </recommendedName>
</protein>
<dbReference type="InterPro" id="IPR050346">
    <property type="entry name" value="FMO-like"/>
</dbReference>
<gene>
    <name evidence="5" type="ORF">SCLCIDRAFT_32087</name>
</gene>
<dbReference type="AlphaFoldDB" id="A0A0C2YU24"/>
<sequence>MSASPSIIRKQSVGIIGAGPAGLITAHVLLQDGFEDVQLLTRDKSAGGVWARQRMCPDIKLNNIHGELYFSPLAMPPPQNSIGNRLGVGDMCAYMEIFADTFLPKKIRFETEILDIRRANGSGWEVEVQDLRTGVKEVLTYARIVLCTGGCSEPSVPESLSMEAAKQAGFDGLVIHSSELGNHLDRILKDHKVDPDYSVVVVGGGKSAQDASALLARRGVKVTVVFEKTDTFVAGHSPLPDFLRKSRFLPIMSPHIELRTRLERFLHTTWLGGKITRAFWNFVTWSSYKALRIPEDSLLRNSHSLFWGTHTNDEGVWRKDSFYSLSLDGKIKLASPTKAVGYTERGSLSLKNGTELRANTIILATGYDSSWTGIFSAKTVEELGLERHPPLTDDKEHMWDYTSLRDPPSSHQRGRQWASSIYRGIVPAKNINHRDFAINGAVFTTNNTIIYEVTAHWISSYFLGDEMHLPASPEEALRHTERNAAWMRKRFPGMLLWANESFSSLFPLWSWPQVMDELLDDMGVPSMRSGGNWLTWPFQVISPAEIKDLSEERRAKREADP</sequence>
<dbReference type="PRINTS" id="PR00411">
    <property type="entry name" value="PNDRDTASEI"/>
</dbReference>
<dbReference type="Pfam" id="PF07992">
    <property type="entry name" value="Pyr_redox_2"/>
    <property type="match status" value="1"/>
</dbReference>
<reference evidence="5 6" key="1">
    <citation type="submission" date="2014-04" db="EMBL/GenBank/DDBJ databases">
        <authorList>
            <consortium name="DOE Joint Genome Institute"/>
            <person name="Kuo A."/>
            <person name="Kohler A."/>
            <person name="Nagy L.G."/>
            <person name="Floudas D."/>
            <person name="Copeland A."/>
            <person name="Barry K.W."/>
            <person name="Cichocki N."/>
            <person name="Veneault-Fourrey C."/>
            <person name="LaButti K."/>
            <person name="Lindquist E.A."/>
            <person name="Lipzen A."/>
            <person name="Lundell T."/>
            <person name="Morin E."/>
            <person name="Murat C."/>
            <person name="Sun H."/>
            <person name="Tunlid A."/>
            <person name="Henrissat B."/>
            <person name="Grigoriev I.V."/>
            <person name="Hibbett D.S."/>
            <person name="Martin F."/>
            <person name="Nordberg H.P."/>
            <person name="Cantor M.N."/>
            <person name="Hua S.X."/>
        </authorList>
    </citation>
    <scope>NUCLEOTIDE SEQUENCE [LARGE SCALE GENOMIC DNA]</scope>
    <source>
        <strain evidence="5 6">Foug A</strain>
    </source>
</reference>
<dbReference type="OrthoDB" id="2915840at2759"/>
<proteinExistence type="predicted"/>
<dbReference type="PANTHER" id="PTHR23023">
    <property type="entry name" value="DIMETHYLANILINE MONOOXYGENASE"/>
    <property type="match status" value="1"/>
</dbReference>
<dbReference type="InterPro" id="IPR036188">
    <property type="entry name" value="FAD/NAD-bd_sf"/>
</dbReference>
<dbReference type="Proteomes" id="UP000053989">
    <property type="component" value="Unassembled WGS sequence"/>
</dbReference>
<accession>A0A0C2YU24</accession>
<feature type="domain" description="FAD/NAD(P)-binding" evidence="4">
    <location>
        <begin position="13"/>
        <end position="225"/>
    </location>
</feature>
<organism evidence="5 6">
    <name type="scientific">Scleroderma citrinum Foug A</name>
    <dbReference type="NCBI Taxonomy" id="1036808"/>
    <lineage>
        <taxon>Eukaryota</taxon>
        <taxon>Fungi</taxon>
        <taxon>Dikarya</taxon>
        <taxon>Basidiomycota</taxon>
        <taxon>Agaricomycotina</taxon>
        <taxon>Agaricomycetes</taxon>
        <taxon>Agaricomycetidae</taxon>
        <taxon>Boletales</taxon>
        <taxon>Sclerodermatineae</taxon>
        <taxon>Sclerodermataceae</taxon>
        <taxon>Scleroderma</taxon>
    </lineage>
</organism>
<evidence type="ECO:0000313" key="5">
    <source>
        <dbReference type="EMBL" id="KIM53158.1"/>
    </source>
</evidence>
<keyword evidence="3" id="KW-0560">Oxidoreductase</keyword>
<dbReference type="PRINTS" id="PR00368">
    <property type="entry name" value="FADPNR"/>
</dbReference>
<evidence type="ECO:0000313" key="6">
    <source>
        <dbReference type="Proteomes" id="UP000053989"/>
    </source>
</evidence>
<keyword evidence="1" id="KW-0285">Flavoprotein</keyword>
<dbReference type="InterPro" id="IPR023753">
    <property type="entry name" value="FAD/NAD-binding_dom"/>
</dbReference>